<dbReference type="SUPFAM" id="SSF101898">
    <property type="entry name" value="NHL repeat"/>
    <property type="match status" value="1"/>
</dbReference>
<dbReference type="Pfam" id="PF10646">
    <property type="entry name" value="Germane"/>
    <property type="match status" value="1"/>
</dbReference>
<evidence type="ECO:0000313" key="3">
    <source>
        <dbReference type="EMBL" id="TWD82164.1"/>
    </source>
</evidence>
<dbReference type="OrthoDB" id="3226781at2"/>
<dbReference type="Pfam" id="PF25976">
    <property type="entry name" value="LpqB_N"/>
    <property type="match status" value="1"/>
</dbReference>
<evidence type="ECO:0000259" key="2">
    <source>
        <dbReference type="SMART" id="SM00909"/>
    </source>
</evidence>
<dbReference type="InterPro" id="IPR018910">
    <property type="entry name" value="LpqB_C"/>
</dbReference>
<dbReference type="Proteomes" id="UP000318380">
    <property type="component" value="Unassembled WGS sequence"/>
</dbReference>
<proteinExistence type="predicted"/>
<dbReference type="Pfam" id="PF10647">
    <property type="entry name" value="Gmad1"/>
    <property type="match status" value="1"/>
</dbReference>
<dbReference type="InterPro" id="IPR059026">
    <property type="entry name" value="LpqB_N"/>
</dbReference>
<gene>
    <name evidence="3" type="ORF">FB561_3292</name>
</gene>
<dbReference type="AlphaFoldDB" id="A0A561BTF0"/>
<keyword evidence="1" id="KW-0732">Signal</keyword>
<feature type="domain" description="GerMN" evidence="2">
    <location>
        <begin position="203"/>
        <end position="290"/>
    </location>
</feature>
<evidence type="ECO:0000313" key="4">
    <source>
        <dbReference type="Proteomes" id="UP000318380"/>
    </source>
</evidence>
<evidence type="ECO:0000256" key="1">
    <source>
        <dbReference type="SAM" id="SignalP"/>
    </source>
</evidence>
<dbReference type="SMART" id="SM00909">
    <property type="entry name" value="Germane"/>
    <property type="match status" value="1"/>
</dbReference>
<dbReference type="EMBL" id="VIVK01000001">
    <property type="protein sequence ID" value="TWD82164.1"/>
    <property type="molecule type" value="Genomic_DNA"/>
</dbReference>
<keyword evidence="4" id="KW-1185">Reference proteome</keyword>
<protein>
    <submittedName>
        <fullName evidence="3">Sporulation and spore germination protein</fullName>
    </submittedName>
</protein>
<feature type="chain" id="PRO_5022114739" evidence="1">
    <location>
        <begin position="21"/>
        <end position="585"/>
    </location>
</feature>
<accession>A0A561BTF0</accession>
<comment type="caution">
    <text evidence="3">The sequence shown here is derived from an EMBL/GenBank/DDBJ whole genome shotgun (WGS) entry which is preliminary data.</text>
</comment>
<dbReference type="PROSITE" id="PS51257">
    <property type="entry name" value="PROKAR_LIPOPROTEIN"/>
    <property type="match status" value="1"/>
</dbReference>
<dbReference type="InterPro" id="IPR019606">
    <property type="entry name" value="GerMN"/>
</dbReference>
<reference evidence="3 4" key="1">
    <citation type="submission" date="2019-06" db="EMBL/GenBank/DDBJ databases">
        <title>Sequencing the genomes of 1000 actinobacteria strains.</title>
        <authorList>
            <person name="Klenk H.-P."/>
        </authorList>
    </citation>
    <scope>NUCLEOTIDE SEQUENCE [LARGE SCALE GENOMIC DNA]</scope>
    <source>
        <strain evidence="3 4">DSM 24683</strain>
    </source>
</reference>
<dbReference type="RefSeq" id="WP_145807555.1">
    <property type="nucleotide sequence ID" value="NZ_VIVK01000001.1"/>
</dbReference>
<feature type="signal peptide" evidence="1">
    <location>
        <begin position="1"/>
        <end position="20"/>
    </location>
</feature>
<sequence length="585" mass="63015">MRTKLLAAAVITVLLLTGCAAVPTQGPIRNGSPDGPVQQVNGVVIEAQSPRKNAKPLVIVNGFLEAMSDSRAFNVAREYMTPDAAAAWKPETKTYVYDQSSTKSLSALDNSRIELRAPLIGTIDERGSWTPAARGQTVQFVFKISEADGQYRVSSVPPGVFLGSNQLEPQLQPVALYFLNRERNMLVPDPIYLPLNLPPGQRATLLIQGLLNGQTSRLGSAVGTAAPAGTQMNVSVPVDVGVATVTLNDAVAGLNESDRRALAAQIAWTLRPISTRVRITVDGAKLLQESEIVSYSDFLDFDPSVPANQMKDLYGVRAGKIQRIAQDGSATIGANPLNNSQLYQFPAESFAVDLRGEFGAIVTRIDGERVIAVDRLDPGDKDGKVETLATAGTVLRPSYDNAGNLWVVDRAESPAPRLRIRSREGKLTEIQTTFGGLTPVQFRIAPDGVRVLLVLRKNGTVTVQTATIGPNAQNQLVLGNYRPLELPLTDISDATWYQSGLLVAGRARAGAARQPWQVNVDGSQPRPIPGVSNEFQADKLAANPNIDTLPAVQDQSGQLHWQTKDLSWFTLEEDPPAPIDPVYPG</sequence>
<organism evidence="3 4">
    <name type="scientific">Kribbella amoyensis</name>
    <dbReference type="NCBI Taxonomy" id="996641"/>
    <lineage>
        <taxon>Bacteria</taxon>
        <taxon>Bacillati</taxon>
        <taxon>Actinomycetota</taxon>
        <taxon>Actinomycetes</taxon>
        <taxon>Propionibacteriales</taxon>
        <taxon>Kribbellaceae</taxon>
        <taxon>Kribbella</taxon>
    </lineage>
</organism>
<name>A0A561BTF0_9ACTN</name>